<evidence type="ECO:0000313" key="1">
    <source>
        <dbReference type="EMBL" id="MBB5639640.1"/>
    </source>
</evidence>
<proteinExistence type="predicted"/>
<comment type="caution">
    <text evidence="1">The sequence shown here is derived from an EMBL/GenBank/DDBJ whole genome shotgun (WGS) entry which is preliminary data.</text>
</comment>
<accession>A0A7W9E383</accession>
<dbReference type="EMBL" id="JACHBQ010000001">
    <property type="protein sequence ID" value="MBB5639640.1"/>
    <property type="molecule type" value="Genomic_DNA"/>
</dbReference>
<gene>
    <name evidence="1" type="ORF">BJ997_000188</name>
</gene>
<organism evidence="1 2">
    <name type="scientific">Cryobacterium roopkundense</name>
    <dbReference type="NCBI Taxonomy" id="1001240"/>
    <lineage>
        <taxon>Bacteria</taxon>
        <taxon>Bacillati</taxon>
        <taxon>Actinomycetota</taxon>
        <taxon>Actinomycetes</taxon>
        <taxon>Micrococcales</taxon>
        <taxon>Microbacteriaceae</taxon>
        <taxon>Cryobacterium</taxon>
    </lineage>
</organism>
<protein>
    <submittedName>
        <fullName evidence="1">Uncharacterized protein</fullName>
    </submittedName>
</protein>
<reference evidence="1 2" key="1">
    <citation type="submission" date="2020-08" db="EMBL/GenBank/DDBJ databases">
        <title>Sequencing the genomes of 1000 actinobacteria strains.</title>
        <authorList>
            <person name="Klenk H.-P."/>
        </authorList>
    </citation>
    <scope>NUCLEOTIDE SEQUENCE [LARGE SCALE GENOMIC DNA]</scope>
    <source>
        <strain evidence="1 2">DSM 21065</strain>
    </source>
</reference>
<dbReference type="AlphaFoldDB" id="A0A7W9E383"/>
<sequence>MTTTAQFTLASVGSSVGFGVGSAPRTAEAF</sequence>
<evidence type="ECO:0000313" key="2">
    <source>
        <dbReference type="Proteomes" id="UP000561726"/>
    </source>
</evidence>
<name>A0A7W9E383_9MICO</name>
<dbReference type="Proteomes" id="UP000561726">
    <property type="component" value="Unassembled WGS sequence"/>
</dbReference>